<keyword evidence="6" id="KW-1185">Reference proteome</keyword>
<dbReference type="InterPro" id="IPR011711">
    <property type="entry name" value="GntR_C"/>
</dbReference>
<protein>
    <submittedName>
        <fullName evidence="5">GntR family transcriptional repressor for pyruvate dehydrogenase complex</fullName>
    </submittedName>
</protein>
<evidence type="ECO:0000313" key="5">
    <source>
        <dbReference type="EMBL" id="MDQ1122019.1"/>
    </source>
</evidence>
<proteinExistence type="predicted"/>
<dbReference type="Gene3D" id="1.10.10.10">
    <property type="entry name" value="Winged helix-like DNA-binding domain superfamily/Winged helix DNA-binding domain"/>
    <property type="match status" value="1"/>
</dbReference>
<dbReference type="CDD" id="cd07377">
    <property type="entry name" value="WHTH_GntR"/>
    <property type="match status" value="1"/>
</dbReference>
<dbReference type="SMART" id="SM00345">
    <property type="entry name" value="HTH_GNTR"/>
    <property type="match status" value="1"/>
</dbReference>
<dbReference type="EMBL" id="JAUTBF010000001">
    <property type="protein sequence ID" value="MDQ1122019.1"/>
    <property type="molecule type" value="Genomic_DNA"/>
</dbReference>
<feature type="domain" description="HTH gntR-type" evidence="4">
    <location>
        <begin position="21"/>
        <end position="91"/>
    </location>
</feature>
<dbReference type="Pfam" id="PF00392">
    <property type="entry name" value="GntR"/>
    <property type="match status" value="1"/>
</dbReference>
<dbReference type="SUPFAM" id="SSF46785">
    <property type="entry name" value="Winged helix' DNA-binding domain"/>
    <property type="match status" value="1"/>
</dbReference>
<organism evidence="5 6">
    <name type="scientific">Microbacterium trichothecenolyticum</name>
    <name type="common">Aureobacterium trichothecenolyticum</name>
    <dbReference type="NCBI Taxonomy" id="69370"/>
    <lineage>
        <taxon>Bacteria</taxon>
        <taxon>Bacillati</taxon>
        <taxon>Actinomycetota</taxon>
        <taxon>Actinomycetes</taxon>
        <taxon>Micrococcales</taxon>
        <taxon>Microbacteriaceae</taxon>
        <taxon>Microbacterium</taxon>
    </lineage>
</organism>
<evidence type="ECO:0000256" key="2">
    <source>
        <dbReference type="ARBA" id="ARBA00023125"/>
    </source>
</evidence>
<accession>A0ABU0TQS5</accession>
<gene>
    <name evidence="5" type="ORF">QE412_000592</name>
</gene>
<evidence type="ECO:0000256" key="1">
    <source>
        <dbReference type="ARBA" id="ARBA00023015"/>
    </source>
</evidence>
<keyword evidence="5" id="KW-0670">Pyruvate</keyword>
<comment type="caution">
    <text evidence="5">The sequence shown here is derived from an EMBL/GenBank/DDBJ whole genome shotgun (WGS) entry which is preliminary data.</text>
</comment>
<dbReference type="InterPro" id="IPR036390">
    <property type="entry name" value="WH_DNA-bd_sf"/>
</dbReference>
<sequence>MSMPHTRRVVDASQFPPLRPVPGYLAVVDFVRREISLGRLLPGDRLPAERRLAEQLGVARETLRQALRVLEGGGFLSIERGANGGAVILADVVDDAVLRSELRTRKDSLVQLIEYRAEIESSAARLAATKRTDADVDAMRAAQAELSGAEDKDVSRSADTAFHLAVATAAGNPFLLQAVEDARATMFFPVDLATFEFVKETSHRGHEAVLRAIADRDPDAAAAAMREHVEQTRVDLMALIDAE</sequence>
<dbReference type="PROSITE" id="PS50949">
    <property type="entry name" value="HTH_GNTR"/>
    <property type="match status" value="1"/>
</dbReference>
<dbReference type="InterPro" id="IPR036388">
    <property type="entry name" value="WH-like_DNA-bd_sf"/>
</dbReference>
<dbReference type="InterPro" id="IPR008920">
    <property type="entry name" value="TF_FadR/GntR_C"/>
</dbReference>
<dbReference type="SUPFAM" id="SSF48008">
    <property type="entry name" value="GntR ligand-binding domain-like"/>
    <property type="match status" value="1"/>
</dbReference>
<dbReference type="SMART" id="SM00895">
    <property type="entry name" value="FCD"/>
    <property type="match status" value="1"/>
</dbReference>
<evidence type="ECO:0000259" key="4">
    <source>
        <dbReference type="PROSITE" id="PS50949"/>
    </source>
</evidence>
<evidence type="ECO:0000313" key="6">
    <source>
        <dbReference type="Proteomes" id="UP001226691"/>
    </source>
</evidence>
<dbReference type="InterPro" id="IPR000524">
    <property type="entry name" value="Tscrpt_reg_HTH_GntR"/>
</dbReference>
<dbReference type="PRINTS" id="PR00035">
    <property type="entry name" value="HTHGNTR"/>
</dbReference>
<keyword evidence="1" id="KW-0805">Transcription regulation</keyword>
<dbReference type="Proteomes" id="UP001226691">
    <property type="component" value="Unassembled WGS sequence"/>
</dbReference>
<dbReference type="PANTHER" id="PTHR43537:SF5">
    <property type="entry name" value="UXU OPERON TRANSCRIPTIONAL REGULATOR"/>
    <property type="match status" value="1"/>
</dbReference>
<dbReference type="Gene3D" id="1.20.120.530">
    <property type="entry name" value="GntR ligand-binding domain-like"/>
    <property type="match status" value="1"/>
</dbReference>
<dbReference type="PANTHER" id="PTHR43537">
    <property type="entry name" value="TRANSCRIPTIONAL REGULATOR, GNTR FAMILY"/>
    <property type="match status" value="1"/>
</dbReference>
<keyword evidence="3" id="KW-0804">Transcription</keyword>
<keyword evidence="2" id="KW-0238">DNA-binding</keyword>
<reference evidence="5 6" key="1">
    <citation type="submission" date="2023-07" db="EMBL/GenBank/DDBJ databases">
        <title>Functional and genomic diversity of the sorghum phyllosphere microbiome.</title>
        <authorList>
            <person name="Shade A."/>
        </authorList>
    </citation>
    <scope>NUCLEOTIDE SEQUENCE [LARGE SCALE GENOMIC DNA]</scope>
    <source>
        <strain evidence="5 6">SORGH_AS_1207</strain>
    </source>
</reference>
<evidence type="ECO:0000256" key="3">
    <source>
        <dbReference type="ARBA" id="ARBA00023163"/>
    </source>
</evidence>
<dbReference type="Pfam" id="PF07729">
    <property type="entry name" value="FCD"/>
    <property type="match status" value="1"/>
</dbReference>
<name>A0ABU0TQS5_MICTR</name>